<evidence type="ECO:0000256" key="13">
    <source>
        <dbReference type="PIRSR" id="PIRSR618044-1"/>
    </source>
</evidence>
<feature type="binding site" evidence="14">
    <location>
        <position position="248"/>
    </location>
    <ligand>
        <name>substrate</name>
    </ligand>
</feature>
<dbReference type="GO" id="GO:0008360">
    <property type="term" value="P:regulation of cell shape"/>
    <property type="evidence" value="ECO:0007669"/>
    <property type="project" value="UniProtKB-KW"/>
</dbReference>
<evidence type="ECO:0000256" key="3">
    <source>
        <dbReference type="ARBA" id="ARBA00007164"/>
    </source>
</evidence>
<dbReference type="Gene3D" id="2.60.410.10">
    <property type="entry name" value="D-Ala-D-Ala carboxypeptidase, C-terminal domain"/>
    <property type="match status" value="1"/>
</dbReference>
<dbReference type="InterPro" id="IPR015956">
    <property type="entry name" value="Peniciliin-bd_prot_C_sf"/>
</dbReference>
<dbReference type="GO" id="GO:0071555">
    <property type="term" value="P:cell wall organization"/>
    <property type="evidence" value="ECO:0007669"/>
    <property type="project" value="UniProtKB-KW"/>
</dbReference>
<keyword evidence="10" id="KW-0573">Peptidoglycan synthesis</keyword>
<dbReference type="GO" id="GO:0006508">
    <property type="term" value="P:proteolysis"/>
    <property type="evidence" value="ECO:0007669"/>
    <property type="project" value="UniProtKB-KW"/>
</dbReference>
<comment type="catalytic activity">
    <reaction evidence="12">
        <text>Preferential cleavage: (Ac)2-L-Lys-D-Ala-|-D-Ala. Also transpeptidation of peptidyl-alanyl moieties that are N-acyl substituents of D-alanine.</text>
        <dbReference type="EC" id="3.4.16.4"/>
    </reaction>
</comment>
<feature type="active site" evidence="13">
    <location>
        <position position="147"/>
    </location>
</feature>
<keyword evidence="8" id="KW-0378">Hydrolase</keyword>
<evidence type="ECO:0000256" key="9">
    <source>
        <dbReference type="ARBA" id="ARBA00022960"/>
    </source>
</evidence>
<dbReference type="SUPFAM" id="SSF69189">
    <property type="entry name" value="Penicillin-binding protein associated domain"/>
    <property type="match status" value="1"/>
</dbReference>
<feature type="chain" id="PRO_5015515679" description="serine-type D-Ala-D-Ala carboxypeptidase" evidence="17">
    <location>
        <begin position="23"/>
        <end position="406"/>
    </location>
</feature>
<keyword evidence="5 19" id="KW-0121">Carboxypeptidase</keyword>
<evidence type="ECO:0000256" key="2">
    <source>
        <dbReference type="ARBA" id="ARBA00004752"/>
    </source>
</evidence>
<comment type="function">
    <text evidence="1">Removes C-terminal D-alanyl residues from sugar-peptide cell wall precursors.</text>
</comment>
<evidence type="ECO:0000256" key="16">
    <source>
        <dbReference type="SAM" id="MobiDB-lite"/>
    </source>
</evidence>
<organism evidence="19 20">
    <name type="scientific">Rhodopila globiformis</name>
    <name type="common">Rhodopseudomonas globiformis</name>
    <dbReference type="NCBI Taxonomy" id="1071"/>
    <lineage>
        <taxon>Bacteria</taxon>
        <taxon>Pseudomonadati</taxon>
        <taxon>Pseudomonadota</taxon>
        <taxon>Alphaproteobacteria</taxon>
        <taxon>Acetobacterales</taxon>
        <taxon>Acetobacteraceae</taxon>
        <taxon>Rhodopila</taxon>
    </lineage>
</organism>
<accession>A0A2S6NIL8</accession>
<evidence type="ECO:0000256" key="14">
    <source>
        <dbReference type="PIRSR" id="PIRSR618044-2"/>
    </source>
</evidence>
<evidence type="ECO:0000256" key="10">
    <source>
        <dbReference type="ARBA" id="ARBA00022984"/>
    </source>
</evidence>
<dbReference type="Pfam" id="PF00768">
    <property type="entry name" value="Peptidase_S11"/>
    <property type="match status" value="1"/>
</dbReference>
<dbReference type="Pfam" id="PF07943">
    <property type="entry name" value="PBP5_C"/>
    <property type="match status" value="1"/>
</dbReference>
<comment type="pathway">
    <text evidence="2">Cell wall biogenesis; peptidoglycan biosynthesis.</text>
</comment>
<keyword evidence="9" id="KW-0133">Cell shape</keyword>
<dbReference type="InterPro" id="IPR018044">
    <property type="entry name" value="Peptidase_S11"/>
</dbReference>
<dbReference type="RefSeq" id="WP_104518855.1">
    <property type="nucleotide sequence ID" value="NZ_NHRY01000109.1"/>
</dbReference>
<dbReference type="OrthoDB" id="9795979at2"/>
<dbReference type="PRINTS" id="PR00725">
    <property type="entry name" value="DADACBPTASE1"/>
</dbReference>
<dbReference type="Proteomes" id="UP000239724">
    <property type="component" value="Unassembled WGS sequence"/>
</dbReference>
<proteinExistence type="inferred from homology"/>
<dbReference type="GO" id="GO:0009002">
    <property type="term" value="F:serine-type D-Ala-D-Ala carboxypeptidase activity"/>
    <property type="evidence" value="ECO:0007669"/>
    <property type="project" value="UniProtKB-EC"/>
</dbReference>
<dbReference type="PANTHER" id="PTHR21581">
    <property type="entry name" value="D-ALANYL-D-ALANINE CARBOXYPEPTIDASE"/>
    <property type="match status" value="1"/>
</dbReference>
<dbReference type="InterPro" id="IPR001967">
    <property type="entry name" value="Peptidase_S11_N"/>
</dbReference>
<dbReference type="InterPro" id="IPR012338">
    <property type="entry name" value="Beta-lactam/transpept-like"/>
</dbReference>
<evidence type="ECO:0000256" key="17">
    <source>
        <dbReference type="SAM" id="SignalP"/>
    </source>
</evidence>
<keyword evidence="20" id="KW-1185">Reference proteome</keyword>
<dbReference type="EMBL" id="NHRY01000109">
    <property type="protein sequence ID" value="PPQ34474.1"/>
    <property type="molecule type" value="Genomic_DNA"/>
</dbReference>
<evidence type="ECO:0000256" key="12">
    <source>
        <dbReference type="ARBA" id="ARBA00034000"/>
    </source>
</evidence>
<evidence type="ECO:0000256" key="15">
    <source>
        <dbReference type="RuleBase" id="RU004016"/>
    </source>
</evidence>
<comment type="caution">
    <text evidence="19">The sequence shown here is derived from an EMBL/GenBank/DDBJ whole genome shotgun (WGS) entry which is preliminary data.</text>
</comment>
<evidence type="ECO:0000259" key="18">
    <source>
        <dbReference type="SMART" id="SM00936"/>
    </source>
</evidence>
<dbReference type="InterPro" id="IPR037167">
    <property type="entry name" value="Peptidase_S11_C_sf"/>
</dbReference>
<reference evidence="19 20" key="1">
    <citation type="journal article" date="2018" name="Arch. Microbiol.">
        <title>New insights into the metabolic potential of the phototrophic purple bacterium Rhodopila globiformis DSM 161(T) from its draft genome sequence and evidence for a vanadium-dependent nitrogenase.</title>
        <authorList>
            <person name="Imhoff J.F."/>
            <person name="Rahn T."/>
            <person name="Kunzel S."/>
            <person name="Neulinger S.C."/>
        </authorList>
    </citation>
    <scope>NUCLEOTIDE SEQUENCE [LARGE SCALE GENOMIC DNA]</scope>
    <source>
        <strain evidence="19 20">DSM 161</strain>
    </source>
</reference>
<dbReference type="AlphaFoldDB" id="A0A2S6NIL8"/>
<feature type="domain" description="Peptidase S11 D-Ala-D-Ala carboxypeptidase A C-terminal" evidence="18">
    <location>
        <begin position="298"/>
        <end position="388"/>
    </location>
</feature>
<feature type="signal peptide" evidence="17">
    <location>
        <begin position="1"/>
        <end position="22"/>
    </location>
</feature>
<name>A0A2S6NIL8_RHOGL</name>
<keyword evidence="11" id="KW-0961">Cell wall biogenesis/degradation</keyword>
<feature type="region of interest" description="Disordered" evidence="16">
    <location>
        <begin position="31"/>
        <end position="54"/>
    </location>
</feature>
<feature type="active site" description="Acyl-ester intermediate" evidence="13">
    <location>
        <position position="87"/>
    </location>
</feature>
<comment type="similarity">
    <text evidence="3 15">Belongs to the peptidase S11 family.</text>
</comment>
<evidence type="ECO:0000256" key="1">
    <source>
        <dbReference type="ARBA" id="ARBA00003217"/>
    </source>
</evidence>
<protein>
    <recommendedName>
        <fullName evidence="4">serine-type D-Ala-D-Ala carboxypeptidase</fullName>
        <ecNumber evidence="4">3.4.16.4</ecNumber>
    </recommendedName>
</protein>
<evidence type="ECO:0000256" key="5">
    <source>
        <dbReference type="ARBA" id="ARBA00022645"/>
    </source>
</evidence>
<evidence type="ECO:0000313" key="20">
    <source>
        <dbReference type="Proteomes" id="UP000239724"/>
    </source>
</evidence>
<gene>
    <name evidence="19" type="ORF">CCS01_10760</name>
</gene>
<dbReference type="SMART" id="SM00936">
    <property type="entry name" value="PBP5_C"/>
    <property type="match status" value="1"/>
</dbReference>
<evidence type="ECO:0000256" key="6">
    <source>
        <dbReference type="ARBA" id="ARBA00022670"/>
    </source>
</evidence>
<dbReference type="GO" id="GO:0009252">
    <property type="term" value="P:peptidoglycan biosynthetic process"/>
    <property type="evidence" value="ECO:0007669"/>
    <property type="project" value="UniProtKB-UniPathway"/>
</dbReference>
<dbReference type="EC" id="3.4.16.4" evidence="4"/>
<dbReference type="Gene3D" id="3.40.710.10">
    <property type="entry name" value="DD-peptidase/beta-lactamase superfamily"/>
    <property type="match status" value="1"/>
</dbReference>
<evidence type="ECO:0000256" key="7">
    <source>
        <dbReference type="ARBA" id="ARBA00022729"/>
    </source>
</evidence>
<evidence type="ECO:0000313" key="19">
    <source>
        <dbReference type="EMBL" id="PPQ34474.1"/>
    </source>
</evidence>
<keyword evidence="7 17" id="KW-0732">Signal</keyword>
<evidence type="ECO:0000256" key="4">
    <source>
        <dbReference type="ARBA" id="ARBA00012448"/>
    </source>
</evidence>
<evidence type="ECO:0000256" key="8">
    <source>
        <dbReference type="ARBA" id="ARBA00022801"/>
    </source>
</evidence>
<feature type="active site" description="Proton acceptor" evidence="13">
    <location>
        <position position="90"/>
    </location>
</feature>
<dbReference type="SUPFAM" id="SSF56601">
    <property type="entry name" value="beta-lactamase/transpeptidase-like"/>
    <property type="match status" value="1"/>
</dbReference>
<evidence type="ECO:0000256" key="11">
    <source>
        <dbReference type="ARBA" id="ARBA00023316"/>
    </source>
</evidence>
<dbReference type="InterPro" id="IPR012907">
    <property type="entry name" value="Peptidase_S11_C"/>
</dbReference>
<sequence length="406" mass="44195">MLTRRLGLISSVCALIAGPALAERRSAAARAVGAQGRHTKEPTETGSPADTPLGPVDTVARWAYIMDFDTGATLLEKQADEEMPPSSMTKLMTIYIVYSRLKEGRLKLDDQLPVSEKAWRTQGSKMFVAVGSTVRVEDLIRGVIVQSGNDAAIVLAEGIAGSEEQFADLMNKTAQKLGLTHSFFKNCTGWPDPEHHMSARDIATLAAHIIRDFPQYYHYDSEKTFRYNNIAQGNRNPMVQKGTADGLKTGHTDAGGYGLVASSKRNGRRLILVLNGMASMRERAEESERLMDWAFFNFEDVTLYAAGDVIDRVPVWLGANPTVPLVAGKDLTVTMPRNWRQKASVKISYDTPLIAPVAKGDTVGKLEVTGQGVPNFTVPLLASEDVPKLGLPGRAMAVLSKYVTGT</sequence>
<keyword evidence="6" id="KW-0645">Protease</keyword>
<dbReference type="PANTHER" id="PTHR21581:SF6">
    <property type="entry name" value="TRAFFICKING PROTEIN PARTICLE COMPLEX SUBUNIT 12"/>
    <property type="match status" value="1"/>
</dbReference>
<dbReference type="UniPathway" id="UPA00219"/>